<dbReference type="Proteomes" id="UP000683360">
    <property type="component" value="Unassembled WGS sequence"/>
</dbReference>
<protein>
    <recommendedName>
        <fullName evidence="3">B box-type domain-containing protein</fullName>
    </recommendedName>
</protein>
<dbReference type="OrthoDB" id="6043419at2759"/>
<reference evidence="1" key="1">
    <citation type="submission" date="2021-03" db="EMBL/GenBank/DDBJ databases">
        <authorList>
            <person name="Bekaert M."/>
        </authorList>
    </citation>
    <scope>NUCLEOTIDE SEQUENCE</scope>
</reference>
<sequence>MASKLCNPCGVSDKDVEAVNICIECNENLCLECSNHHRSLKATKSHQLLDVSLEKPTSILIRDHCEIHPSQEYQYFCSEHAGLCCRECLAEAHWTCEKVMTIDAAAKNVKQSEAFLKCEEEIHHIHESYLEILQRKRENENEVKVKVTDIKEKVKTMKSDLIGKVTRLETATLSCIASTAHEIFEKLDIEKDSICAGAKEAQDYLSEIDFMKKHGTDKQIFLLCNTFSHYTQRSNEQIPNLSARMNYFSISFDEFPALLSSTESFGTISIEDSPAICSFDAYKDCQAPVTATAQYRIDSFQFRNKFDIKGNEINGIAVTDDKKVICYQHNYIEANKALLYSFDGKYLGNIKLKGDPQDIAILPASDLAIVTLQNKKKYALQKINTKTMKTEHLIQVTYPVYGIDAKNNDIIVGSGDEVKYIDDEGLVVRSVDGKGTSPTFVKFGSNEDIYYITDSSLYCMNKEEVIKLIYICDQFLRHSFTLDKYGIIYFFLENSKGLYQLDLKDEFPDMLTVIPAKVEISKPCFMCFDNSSSKLFLSDVTYGVAIYNCCSTIH</sequence>
<dbReference type="InterPro" id="IPR047153">
    <property type="entry name" value="TRIM45/56/19-like"/>
</dbReference>
<dbReference type="EMBL" id="CAJPWZ010002580">
    <property type="protein sequence ID" value="CAG2241181.1"/>
    <property type="molecule type" value="Genomic_DNA"/>
</dbReference>
<name>A0A8S3UIV5_MYTED</name>
<evidence type="ECO:0000313" key="2">
    <source>
        <dbReference type="Proteomes" id="UP000683360"/>
    </source>
</evidence>
<dbReference type="PANTHER" id="PTHR25462:SF296">
    <property type="entry name" value="MEIOTIC P26, ISOFORM F"/>
    <property type="match status" value="1"/>
</dbReference>
<evidence type="ECO:0008006" key="3">
    <source>
        <dbReference type="Google" id="ProtNLM"/>
    </source>
</evidence>
<comment type="caution">
    <text evidence="1">The sequence shown here is derived from an EMBL/GenBank/DDBJ whole genome shotgun (WGS) entry which is preliminary data.</text>
</comment>
<dbReference type="AlphaFoldDB" id="A0A8S3UIV5"/>
<accession>A0A8S3UIV5</accession>
<dbReference type="SUPFAM" id="SSF57845">
    <property type="entry name" value="B-box zinc-binding domain"/>
    <property type="match status" value="1"/>
</dbReference>
<gene>
    <name evidence="1" type="ORF">MEDL_53452</name>
</gene>
<dbReference type="CDD" id="cd19756">
    <property type="entry name" value="Bbox2"/>
    <property type="match status" value="1"/>
</dbReference>
<evidence type="ECO:0000313" key="1">
    <source>
        <dbReference type="EMBL" id="CAG2241181.1"/>
    </source>
</evidence>
<dbReference type="Gene3D" id="3.30.160.60">
    <property type="entry name" value="Classic Zinc Finger"/>
    <property type="match status" value="1"/>
</dbReference>
<proteinExistence type="predicted"/>
<keyword evidence="2" id="KW-1185">Reference proteome</keyword>
<dbReference type="InterPro" id="IPR011044">
    <property type="entry name" value="Quino_amine_DH_bsu"/>
</dbReference>
<dbReference type="SUPFAM" id="SSF50969">
    <property type="entry name" value="YVTN repeat-like/Quinoprotein amine dehydrogenase"/>
    <property type="match status" value="1"/>
</dbReference>
<dbReference type="PANTHER" id="PTHR25462">
    <property type="entry name" value="BONUS, ISOFORM C-RELATED"/>
    <property type="match status" value="1"/>
</dbReference>
<organism evidence="1 2">
    <name type="scientific">Mytilus edulis</name>
    <name type="common">Blue mussel</name>
    <dbReference type="NCBI Taxonomy" id="6550"/>
    <lineage>
        <taxon>Eukaryota</taxon>
        <taxon>Metazoa</taxon>
        <taxon>Spiralia</taxon>
        <taxon>Lophotrochozoa</taxon>
        <taxon>Mollusca</taxon>
        <taxon>Bivalvia</taxon>
        <taxon>Autobranchia</taxon>
        <taxon>Pteriomorphia</taxon>
        <taxon>Mytilida</taxon>
        <taxon>Mytiloidea</taxon>
        <taxon>Mytilidae</taxon>
        <taxon>Mytilinae</taxon>
        <taxon>Mytilus</taxon>
    </lineage>
</organism>